<evidence type="ECO:0000256" key="6">
    <source>
        <dbReference type="ARBA" id="ARBA00022989"/>
    </source>
</evidence>
<keyword evidence="5" id="KW-0862">Zinc</keyword>
<sequence length="347" mass="39260">MADRDTDDSERWYQWVGGSPDQSDRETERTCWICFATEADNPLARWVHPCQCRGTSKWVHQSCLYRWIDEKQRVNPQRSVVCQQCQTKYLIVYPQMNPLAGGLDQFDYMVRRWSRYVATGVFVGCIYWLAITYGAITVIQVLGQESGVALMEKGDPLFILIGLPVIPVGLILLRLIRWENAVLRFIQGPHKILRKLPFVSWFSHEAATELNGAGDGDGNDSSEIVVLPPPSPAIVEPFNVSRTLCGAIALPTLATYVGKFVYQSVGNPLHRALLGGVTYLGVKGILKIYLHQKQHLRKRHRRILNYTDENIRLYGHDGHNEAANTTERQDGGLDGHNSDSDPFKRPE</sequence>
<evidence type="ECO:0000256" key="9">
    <source>
        <dbReference type="ARBA" id="ARBA00043044"/>
    </source>
</evidence>
<keyword evidence="7 13" id="KW-0472">Membrane</keyword>
<dbReference type="OrthoDB" id="5817083at2759"/>
<evidence type="ECO:0000256" key="7">
    <source>
        <dbReference type="ARBA" id="ARBA00023136"/>
    </source>
</evidence>
<dbReference type="EMBL" id="CH964239">
    <property type="protein sequence ID" value="EDW82741.2"/>
    <property type="molecule type" value="Genomic_DNA"/>
</dbReference>
<name>B4ND32_DROWI</name>
<evidence type="ECO:0000256" key="10">
    <source>
        <dbReference type="ARBA" id="ARBA00043185"/>
    </source>
</evidence>
<dbReference type="HOGENOM" id="CLU_046472_0_0_1"/>
<evidence type="ECO:0000313" key="16">
    <source>
        <dbReference type="Proteomes" id="UP000007798"/>
    </source>
</evidence>
<dbReference type="Pfam" id="PF12906">
    <property type="entry name" value="RINGv"/>
    <property type="match status" value="1"/>
</dbReference>
<dbReference type="eggNOG" id="KOG3053">
    <property type="taxonomic scope" value="Eukaryota"/>
</dbReference>
<evidence type="ECO:0000256" key="13">
    <source>
        <dbReference type="SAM" id="Phobius"/>
    </source>
</evidence>
<evidence type="ECO:0000256" key="8">
    <source>
        <dbReference type="ARBA" id="ARBA00040151"/>
    </source>
</evidence>
<dbReference type="GO" id="GO:0016020">
    <property type="term" value="C:membrane"/>
    <property type="evidence" value="ECO:0007669"/>
    <property type="project" value="UniProtKB-SubCell"/>
</dbReference>
<dbReference type="PANTHER" id="PTHR46283">
    <property type="entry name" value="E3 UBIQUITIN-PROTEIN LIGASE MARCH5"/>
    <property type="match status" value="1"/>
</dbReference>
<proteinExistence type="predicted"/>
<evidence type="ECO:0000256" key="4">
    <source>
        <dbReference type="ARBA" id="ARBA00022771"/>
    </source>
</evidence>
<evidence type="ECO:0000256" key="11">
    <source>
        <dbReference type="ARBA" id="ARBA00043231"/>
    </source>
</evidence>
<keyword evidence="6 13" id="KW-1133">Transmembrane helix</keyword>
<feature type="domain" description="RING-CH-type" evidence="14">
    <location>
        <begin position="23"/>
        <end position="92"/>
    </location>
</feature>
<dbReference type="AlphaFoldDB" id="B4ND32"/>
<protein>
    <recommendedName>
        <fullName evidence="8">E3 ubiquitin-protein ligase MARCHF5</fullName>
    </recommendedName>
    <alternativeName>
        <fullName evidence="10">Membrane-associated RING finger protein 5</fullName>
    </alternativeName>
    <alternativeName>
        <fullName evidence="9">Membrane-associated RING-CH protein V</fullName>
    </alternativeName>
    <alternativeName>
        <fullName evidence="11">RING-type E3 ubiquitin transferase MARCHF5</fullName>
    </alternativeName>
</protein>
<dbReference type="STRING" id="7260.B4ND32"/>
<feature type="transmembrane region" description="Helical" evidence="13">
    <location>
        <begin position="116"/>
        <end position="136"/>
    </location>
</feature>
<evidence type="ECO:0000256" key="2">
    <source>
        <dbReference type="ARBA" id="ARBA00022692"/>
    </source>
</evidence>
<keyword evidence="3" id="KW-0479">Metal-binding</keyword>
<keyword evidence="4" id="KW-0863">Zinc-finger</keyword>
<accession>B4ND32</accession>
<gene>
    <name evidence="15" type="primary">Dwil\GK10150</name>
    <name evidence="15" type="ORF">Dwil_GK10150</name>
</gene>
<keyword evidence="2 13" id="KW-0812">Transmembrane</keyword>
<evidence type="ECO:0000259" key="14">
    <source>
        <dbReference type="PROSITE" id="PS51292"/>
    </source>
</evidence>
<dbReference type="CDD" id="cd16701">
    <property type="entry name" value="RING_CH-C4HC3_MARCH5"/>
    <property type="match status" value="1"/>
</dbReference>
<dbReference type="SMART" id="SM00744">
    <property type="entry name" value="RINGv"/>
    <property type="match status" value="1"/>
</dbReference>
<dbReference type="Gene3D" id="3.30.40.10">
    <property type="entry name" value="Zinc/RING finger domain, C3HC4 (zinc finger)"/>
    <property type="match status" value="1"/>
</dbReference>
<feature type="region of interest" description="Disordered" evidence="12">
    <location>
        <begin position="1"/>
        <end position="25"/>
    </location>
</feature>
<evidence type="ECO:0000256" key="1">
    <source>
        <dbReference type="ARBA" id="ARBA00004141"/>
    </source>
</evidence>
<keyword evidence="16" id="KW-1185">Reference proteome</keyword>
<organism evidence="15 16">
    <name type="scientific">Drosophila willistoni</name>
    <name type="common">Fruit fly</name>
    <dbReference type="NCBI Taxonomy" id="7260"/>
    <lineage>
        <taxon>Eukaryota</taxon>
        <taxon>Metazoa</taxon>
        <taxon>Ecdysozoa</taxon>
        <taxon>Arthropoda</taxon>
        <taxon>Hexapoda</taxon>
        <taxon>Insecta</taxon>
        <taxon>Pterygota</taxon>
        <taxon>Neoptera</taxon>
        <taxon>Endopterygota</taxon>
        <taxon>Diptera</taxon>
        <taxon>Brachycera</taxon>
        <taxon>Muscomorpha</taxon>
        <taxon>Ephydroidea</taxon>
        <taxon>Drosophilidae</taxon>
        <taxon>Drosophila</taxon>
        <taxon>Sophophora</taxon>
    </lineage>
</organism>
<evidence type="ECO:0000256" key="12">
    <source>
        <dbReference type="SAM" id="MobiDB-lite"/>
    </source>
</evidence>
<dbReference type="Proteomes" id="UP000007798">
    <property type="component" value="Unassembled WGS sequence"/>
</dbReference>
<dbReference type="PROSITE" id="PS51292">
    <property type="entry name" value="ZF_RING_CH"/>
    <property type="match status" value="1"/>
</dbReference>
<evidence type="ECO:0000256" key="5">
    <source>
        <dbReference type="ARBA" id="ARBA00022833"/>
    </source>
</evidence>
<dbReference type="InterPro" id="IPR013083">
    <property type="entry name" value="Znf_RING/FYVE/PHD"/>
</dbReference>
<reference evidence="15 16" key="1">
    <citation type="journal article" date="2007" name="Nature">
        <title>Evolution of genes and genomes on the Drosophila phylogeny.</title>
        <authorList>
            <consortium name="Drosophila 12 Genomes Consortium"/>
            <person name="Clark A.G."/>
            <person name="Eisen M.B."/>
            <person name="Smith D.R."/>
            <person name="Bergman C.M."/>
            <person name="Oliver B."/>
            <person name="Markow T.A."/>
            <person name="Kaufman T.C."/>
            <person name="Kellis M."/>
            <person name="Gelbart W."/>
            <person name="Iyer V.N."/>
            <person name="Pollard D.A."/>
            <person name="Sackton T.B."/>
            <person name="Larracuente A.M."/>
            <person name="Singh N.D."/>
            <person name="Abad J.P."/>
            <person name="Abt D.N."/>
            <person name="Adryan B."/>
            <person name="Aguade M."/>
            <person name="Akashi H."/>
            <person name="Anderson W.W."/>
            <person name="Aquadro C.F."/>
            <person name="Ardell D.H."/>
            <person name="Arguello R."/>
            <person name="Artieri C.G."/>
            <person name="Barbash D.A."/>
            <person name="Barker D."/>
            <person name="Barsanti P."/>
            <person name="Batterham P."/>
            <person name="Batzoglou S."/>
            <person name="Begun D."/>
            <person name="Bhutkar A."/>
            <person name="Blanco E."/>
            <person name="Bosak S.A."/>
            <person name="Bradley R.K."/>
            <person name="Brand A.D."/>
            <person name="Brent M.R."/>
            <person name="Brooks A.N."/>
            <person name="Brown R.H."/>
            <person name="Butlin R.K."/>
            <person name="Caggese C."/>
            <person name="Calvi B.R."/>
            <person name="Bernardo de Carvalho A."/>
            <person name="Caspi A."/>
            <person name="Castrezana S."/>
            <person name="Celniker S.E."/>
            <person name="Chang J.L."/>
            <person name="Chapple C."/>
            <person name="Chatterji S."/>
            <person name="Chinwalla A."/>
            <person name="Civetta A."/>
            <person name="Clifton S.W."/>
            <person name="Comeron J.M."/>
            <person name="Costello J.C."/>
            <person name="Coyne J.A."/>
            <person name="Daub J."/>
            <person name="David R.G."/>
            <person name="Delcher A.L."/>
            <person name="Delehaunty K."/>
            <person name="Do C.B."/>
            <person name="Ebling H."/>
            <person name="Edwards K."/>
            <person name="Eickbush T."/>
            <person name="Evans J.D."/>
            <person name="Filipski A."/>
            <person name="Findeiss S."/>
            <person name="Freyhult E."/>
            <person name="Fulton L."/>
            <person name="Fulton R."/>
            <person name="Garcia A.C."/>
            <person name="Gardiner A."/>
            <person name="Garfield D.A."/>
            <person name="Garvin B.E."/>
            <person name="Gibson G."/>
            <person name="Gilbert D."/>
            <person name="Gnerre S."/>
            <person name="Godfrey J."/>
            <person name="Good R."/>
            <person name="Gotea V."/>
            <person name="Gravely B."/>
            <person name="Greenberg A.J."/>
            <person name="Griffiths-Jones S."/>
            <person name="Gross S."/>
            <person name="Guigo R."/>
            <person name="Gustafson E.A."/>
            <person name="Haerty W."/>
            <person name="Hahn M.W."/>
            <person name="Halligan D.L."/>
            <person name="Halpern A.L."/>
            <person name="Halter G.M."/>
            <person name="Han M.V."/>
            <person name="Heger A."/>
            <person name="Hillier L."/>
            <person name="Hinrichs A.S."/>
            <person name="Holmes I."/>
            <person name="Hoskins R.A."/>
            <person name="Hubisz M.J."/>
            <person name="Hultmark D."/>
            <person name="Huntley M.A."/>
            <person name="Jaffe D.B."/>
            <person name="Jagadeeshan S."/>
            <person name="Jeck W.R."/>
            <person name="Johnson J."/>
            <person name="Jones C.D."/>
            <person name="Jordan W.C."/>
            <person name="Karpen G.H."/>
            <person name="Kataoka E."/>
            <person name="Keightley P.D."/>
            <person name="Kheradpour P."/>
            <person name="Kirkness E.F."/>
            <person name="Koerich L.B."/>
            <person name="Kristiansen K."/>
            <person name="Kudrna D."/>
            <person name="Kulathinal R.J."/>
            <person name="Kumar S."/>
            <person name="Kwok R."/>
            <person name="Lander E."/>
            <person name="Langley C.H."/>
            <person name="Lapoint R."/>
            <person name="Lazzaro B.P."/>
            <person name="Lee S.J."/>
            <person name="Levesque L."/>
            <person name="Li R."/>
            <person name="Lin C.F."/>
            <person name="Lin M.F."/>
            <person name="Lindblad-Toh K."/>
            <person name="Llopart A."/>
            <person name="Long M."/>
            <person name="Low L."/>
            <person name="Lozovsky E."/>
            <person name="Lu J."/>
            <person name="Luo M."/>
            <person name="Machado C.A."/>
            <person name="Makalowski W."/>
            <person name="Marzo M."/>
            <person name="Matsuda M."/>
            <person name="Matzkin L."/>
            <person name="McAllister B."/>
            <person name="McBride C.S."/>
            <person name="McKernan B."/>
            <person name="McKernan K."/>
            <person name="Mendez-Lago M."/>
            <person name="Minx P."/>
            <person name="Mollenhauer M.U."/>
            <person name="Montooth K."/>
            <person name="Mount S.M."/>
            <person name="Mu X."/>
            <person name="Myers E."/>
            <person name="Negre B."/>
            <person name="Newfeld S."/>
            <person name="Nielsen R."/>
            <person name="Noor M.A."/>
            <person name="O'Grady P."/>
            <person name="Pachter L."/>
            <person name="Papaceit M."/>
            <person name="Parisi M.J."/>
            <person name="Parisi M."/>
            <person name="Parts L."/>
            <person name="Pedersen J.S."/>
            <person name="Pesole G."/>
            <person name="Phillippy A.M."/>
            <person name="Ponting C.P."/>
            <person name="Pop M."/>
            <person name="Porcelli D."/>
            <person name="Powell J.R."/>
            <person name="Prohaska S."/>
            <person name="Pruitt K."/>
            <person name="Puig M."/>
            <person name="Quesneville H."/>
            <person name="Ram K.R."/>
            <person name="Rand D."/>
            <person name="Rasmussen M.D."/>
            <person name="Reed L.K."/>
            <person name="Reenan R."/>
            <person name="Reily A."/>
            <person name="Remington K.A."/>
            <person name="Rieger T.T."/>
            <person name="Ritchie M.G."/>
            <person name="Robin C."/>
            <person name="Rogers Y.H."/>
            <person name="Rohde C."/>
            <person name="Rozas J."/>
            <person name="Rubenfield M.J."/>
            <person name="Ruiz A."/>
            <person name="Russo S."/>
            <person name="Salzberg S.L."/>
            <person name="Sanchez-Gracia A."/>
            <person name="Saranga D.J."/>
            <person name="Sato H."/>
            <person name="Schaeffer S.W."/>
            <person name="Schatz M.C."/>
            <person name="Schlenke T."/>
            <person name="Schwartz R."/>
            <person name="Segarra C."/>
            <person name="Singh R.S."/>
            <person name="Sirot L."/>
            <person name="Sirota M."/>
            <person name="Sisneros N.B."/>
            <person name="Smith C.D."/>
            <person name="Smith T.F."/>
            <person name="Spieth J."/>
            <person name="Stage D.E."/>
            <person name="Stark A."/>
            <person name="Stephan W."/>
            <person name="Strausberg R.L."/>
            <person name="Strempel S."/>
            <person name="Sturgill D."/>
            <person name="Sutton G."/>
            <person name="Sutton G.G."/>
            <person name="Tao W."/>
            <person name="Teichmann S."/>
            <person name="Tobari Y.N."/>
            <person name="Tomimura Y."/>
            <person name="Tsolas J.M."/>
            <person name="Valente V.L."/>
            <person name="Venter E."/>
            <person name="Venter J.C."/>
            <person name="Vicario S."/>
            <person name="Vieira F.G."/>
            <person name="Vilella A.J."/>
            <person name="Villasante A."/>
            <person name="Walenz B."/>
            <person name="Wang J."/>
            <person name="Wasserman M."/>
            <person name="Watts T."/>
            <person name="Wilson D."/>
            <person name="Wilson R.K."/>
            <person name="Wing R.A."/>
            <person name="Wolfner M.F."/>
            <person name="Wong A."/>
            <person name="Wong G.K."/>
            <person name="Wu C.I."/>
            <person name="Wu G."/>
            <person name="Yamamoto D."/>
            <person name="Yang H.P."/>
            <person name="Yang S.P."/>
            <person name="Yorke J.A."/>
            <person name="Yoshida K."/>
            <person name="Zdobnov E."/>
            <person name="Zhang P."/>
            <person name="Zhang Y."/>
            <person name="Zimin A.V."/>
            <person name="Baldwin J."/>
            <person name="Abdouelleil A."/>
            <person name="Abdulkadir J."/>
            <person name="Abebe A."/>
            <person name="Abera B."/>
            <person name="Abreu J."/>
            <person name="Acer S.C."/>
            <person name="Aftuck L."/>
            <person name="Alexander A."/>
            <person name="An P."/>
            <person name="Anderson E."/>
            <person name="Anderson S."/>
            <person name="Arachi H."/>
            <person name="Azer M."/>
            <person name="Bachantsang P."/>
            <person name="Barry A."/>
            <person name="Bayul T."/>
            <person name="Berlin A."/>
            <person name="Bessette D."/>
            <person name="Bloom T."/>
            <person name="Blye J."/>
            <person name="Boguslavskiy L."/>
            <person name="Bonnet C."/>
            <person name="Boukhgalter B."/>
            <person name="Bourzgui I."/>
            <person name="Brown A."/>
            <person name="Cahill P."/>
            <person name="Channer S."/>
            <person name="Cheshatsang Y."/>
            <person name="Chuda L."/>
            <person name="Citroen M."/>
            <person name="Collymore A."/>
            <person name="Cooke P."/>
            <person name="Costello M."/>
            <person name="D'Aco K."/>
            <person name="Daza R."/>
            <person name="De Haan G."/>
            <person name="DeGray S."/>
            <person name="DeMaso C."/>
            <person name="Dhargay N."/>
            <person name="Dooley K."/>
            <person name="Dooley E."/>
            <person name="Doricent M."/>
            <person name="Dorje P."/>
            <person name="Dorjee K."/>
            <person name="Dupes A."/>
            <person name="Elong R."/>
            <person name="Falk J."/>
            <person name="Farina A."/>
            <person name="Faro S."/>
            <person name="Ferguson D."/>
            <person name="Fisher S."/>
            <person name="Foley C.D."/>
            <person name="Franke A."/>
            <person name="Friedrich D."/>
            <person name="Gadbois L."/>
            <person name="Gearin G."/>
            <person name="Gearin C.R."/>
            <person name="Giannoukos G."/>
            <person name="Goode T."/>
            <person name="Graham J."/>
            <person name="Grandbois E."/>
            <person name="Grewal S."/>
            <person name="Gyaltsen K."/>
            <person name="Hafez N."/>
            <person name="Hagos B."/>
            <person name="Hall J."/>
            <person name="Henson C."/>
            <person name="Hollinger A."/>
            <person name="Honan T."/>
            <person name="Huard M.D."/>
            <person name="Hughes L."/>
            <person name="Hurhula B."/>
            <person name="Husby M.E."/>
            <person name="Kamat A."/>
            <person name="Kanga B."/>
            <person name="Kashin S."/>
            <person name="Khazanovich D."/>
            <person name="Kisner P."/>
            <person name="Lance K."/>
            <person name="Lara M."/>
            <person name="Lee W."/>
            <person name="Lennon N."/>
            <person name="Letendre F."/>
            <person name="LeVine R."/>
            <person name="Lipovsky A."/>
            <person name="Liu X."/>
            <person name="Liu J."/>
            <person name="Liu S."/>
            <person name="Lokyitsang T."/>
            <person name="Lokyitsang Y."/>
            <person name="Lubonja R."/>
            <person name="Lui A."/>
            <person name="MacDonald P."/>
            <person name="Magnisalis V."/>
            <person name="Maru K."/>
            <person name="Matthews C."/>
            <person name="McCusker W."/>
            <person name="McDonough S."/>
            <person name="Mehta T."/>
            <person name="Meldrim J."/>
            <person name="Meneus L."/>
            <person name="Mihai O."/>
            <person name="Mihalev A."/>
            <person name="Mihova T."/>
            <person name="Mittelman R."/>
            <person name="Mlenga V."/>
            <person name="Montmayeur A."/>
            <person name="Mulrain L."/>
            <person name="Navidi A."/>
            <person name="Naylor J."/>
            <person name="Negash T."/>
            <person name="Nguyen T."/>
            <person name="Nguyen N."/>
            <person name="Nicol R."/>
            <person name="Norbu C."/>
            <person name="Norbu N."/>
            <person name="Novod N."/>
            <person name="O'Neill B."/>
            <person name="Osman S."/>
            <person name="Markiewicz E."/>
            <person name="Oyono O.L."/>
            <person name="Patti C."/>
            <person name="Phunkhang P."/>
            <person name="Pierre F."/>
            <person name="Priest M."/>
            <person name="Raghuraman S."/>
            <person name="Rege F."/>
            <person name="Reyes R."/>
            <person name="Rise C."/>
            <person name="Rogov P."/>
            <person name="Ross K."/>
            <person name="Ryan E."/>
            <person name="Settipalli S."/>
            <person name="Shea T."/>
            <person name="Sherpa N."/>
            <person name="Shi L."/>
            <person name="Shih D."/>
            <person name="Sparrow T."/>
            <person name="Spaulding J."/>
            <person name="Stalker J."/>
            <person name="Stange-Thomann N."/>
            <person name="Stavropoulos S."/>
            <person name="Stone C."/>
            <person name="Strader C."/>
            <person name="Tesfaye S."/>
            <person name="Thomson T."/>
            <person name="Thoulutsang Y."/>
            <person name="Thoulutsang D."/>
            <person name="Topham K."/>
            <person name="Topping I."/>
            <person name="Tsamla T."/>
            <person name="Vassiliev H."/>
            <person name="Vo A."/>
            <person name="Wangchuk T."/>
            <person name="Wangdi T."/>
            <person name="Weiand M."/>
            <person name="Wilkinson J."/>
            <person name="Wilson A."/>
            <person name="Yadav S."/>
            <person name="Young G."/>
            <person name="Yu Q."/>
            <person name="Zembek L."/>
            <person name="Zhong D."/>
            <person name="Zimmer A."/>
            <person name="Zwirko Z."/>
            <person name="Jaffe D.B."/>
            <person name="Alvarez P."/>
            <person name="Brockman W."/>
            <person name="Butler J."/>
            <person name="Chin C."/>
            <person name="Gnerre S."/>
            <person name="Grabherr M."/>
            <person name="Kleber M."/>
            <person name="Mauceli E."/>
            <person name="MacCallum I."/>
        </authorList>
    </citation>
    <scope>NUCLEOTIDE SEQUENCE [LARGE SCALE GENOMIC DNA]</scope>
    <source>
        <strain evidence="16">Tucson 14030-0811.24</strain>
    </source>
</reference>
<dbReference type="InParanoid" id="B4ND32"/>
<dbReference type="SUPFAM" id="SSF57850">
    <property type="entry name" value="RING/U-box"/>
    <property type="match status" value="1"/>
</dbReference>
<feature type="region of interest" description="Disordered" evidence="12">
    <location>
        <begin position="317"/>
        <end position="347"/>
    </location>
</feature>
<evidence type="ECO:0000313" key="15">
    <source>
        <dbReference type="EMBL" id="EDW82741.2"/>
    </source>
</evidence>
<evidence type="ECO:0000256" key="3">
    <source>
        <dbReference type="ARBA" id="ARBA00022723"/>
    </source>
</evidence>
<dbReference type="InterPro" id="IPR011016">
    <property type="entry name" value="Znf_RING-CH"/>
</dbReference>
<dbReference type="GO" id="GO:0008270">
    <property type="term" value="F:zinc ion binding"/>
    <property type="evidence" value="ECO:0007669"/>
    <property type="project" value="UniProtKB-KW"/>
</dbReference>
<comment type="subcellular location">
    <subcellularLocation>
        <location evidence="1">Membrane</location>
        <topology evidence="1">Multi-pass membrane protein</topology>
    </subcellularLocation>
</comment>
<feature type="compositionally biased region" description="Basic and acidic residues" evidence="12">
    <location>
        <begin position="327"/>
        <end position="347"/>
    </location>
</feature>
<feature type="transmembrane region" description="Helical" evidence="13">
    <location>
        <begin position="156"/>
        <end position="176"/>
    </location>
</feature>